<dbReference type="GO" id="GO:0051301">
    <property type="term" value="P:cell division"/>
    <property type="evidence" value="ECO:0007669"/>
    <property type="project" value="TreeGrafter"/>
</dbReference>
<dbReference type="Pfam" id="PF13181">
    <property type="entry name" value="TPR_8"/>
    <property type="match status" value="2"/>
</dbReference>
<dbReference type="InterPro" id="IPR019734">
    <property type="entry name" value="TPR_rpt"/>
</dbReference>
<dbReference type="EMBL" id="LSMT01000146">
    <property type="protein sequence ID" value="PFX25631.1"/>
    <property type="molecule type" value="Genomic_DNA"/>
</dbReference>
<dbReference type="OrthoDB" id="308440at2759"/>
<dbReference type="Proteomes" id="UP000225706">
    <property type="component" value="Unassembled WGS sequence"/>
</dbReference>
<dbReference type="SUPFAM" id="SSF48452">
    <property type="entry name" value="TPR-like"/>
    <property type="match status" value="1"/>
</dbReference>
<organism evidence="3 4">
    <name type="scientific">Stylophora pistillata</name>
    <name type="common">Smooth cauliflower coral</name>
    <dbReference type="NCBI Taxonomy" id="50429"/>
    <lineage>
        <taxon>Eukaryota</taxon>
        <taxon>Metazoa</taxon>
        <taxon>Cnidaria</taxon>
        <taxon>Anthozoa</taxon>
        <taxon>Hexacorallia</taxon>
        <taxon>Scleractinia</taxon>
        <taxon>Astrocoeniina</taxon>
        <taxon>Pocilloporidae</taxon>
        <taxon>Stylophora</taxon>
    </lineage>
</organism>
<keyword evidence="4" id="KW-1185">Reference proteome</keyword>
<reference evidence="4" key="1">
    <citation type="journal article" date="2017" name="bioRxiv">
        <title>Comparative analysis of the genomes of Stylophora pistillata and Acropora digitifera provides evidence for extensive differences between species of corals.</title>
        <authorList>
            <person name="Voolstra C.R."/>
            <person name="Li Y."/>
            <person name="Liew Y.J."/>
            <person name="Baumgarten S."/>
            <person name="Zoccola D."/>
            <person name="Flot J.-F."/>
            <person name="Tambutte S."/>
            <person name="Allemand D."/>
            <person name="Aranda M."/>
        </authorList>
    </citation>
    <scope>NUCLEOTIDE SEQUENCE [LARGE SCALE GENOMIC DNA]</scope>
</reference>
<dbReference type="SMART" id="SM00028">
    <property type="entry name" value="TPR"/>
    <property type="match status" value="3"/>
</dbReference>
<evidence type="ECO:0000313" key="4">
    <source>
        <dbReference type="Proteomes" id="UP000225706"/>
    </source>
</evidence>
<dbReference type="InterPro" id="IPR011990">
    <property type="entry name" value="TPR-like_helical_dom_sf"/>
</dbReference>
<keyword evidence="1 2" id="KW-0802">TPR repeat</keyword>
<protein>
    <submittedName>
        <fullName evidence="3">Anaphase-promoting complex subunit 7</fullName>
    </submittedName>
</protein>
<dbReference type="AlphaFoldDB" id="A0A2B4S6U3"/>
<dbReference type="PANTHER" id="PTHR12558:SF36">
    <property type="entry name" value="ANAPHASE-PROMOTING COMPLEX SUBUNIT 7"/>
    <property type="match status" value="1"/>
</dbReference>
<evidence type="ECO:0000313" key="3">
    <source>
        <dbReference type="EMBL" id="PFX25631.1"/>
    </source>
</evidence>
<dbReference type="GO" id="GO:0016567">
    <property type="term" value="P:protein ubiquitination"/>
    <property type="evidence" value="ECO:0007669"/>
    <property type="project" value="TreeGrafter"/>
</dbReference>
<gene>
    <name evidence="3" type="primary">ANAPC7</name>
    <name evidence="3" type="ORF">AWC38_SpisGene9714</name>
</gene>
<proteinExistence type="predicted"/>
<dbReference type="GO" id="GO:0045842">
    <property type="term" value="P:positive regulation of mitotic metaphase/anaphase transition"/>
    <property type="evidence" value="ECO:0007669"/>
    <property type="project" value="TreeGrafter"/>
</dbReference>
<accession>A0A2B4S6U3</accession>
<dbReference type="STRING" id="50429.A0A2B4S6U3"/>
<evidence type="ECO:0000256" key="1">
    <source>
        <dbReference type="ARBA" id="ARBA00022803"/>
    </source>
</evidence>
<dbReference type="PANTHER" id="PTHR12558">
    <property type="entry name" value="CELL DIVISION CYCLE 16,23,27"/>
    <property type="match status" value="1"/>
</dbReference>
<evidence type="ECO:0000256" key="2">
    <source>
        <dbReference type="PROSITE-ProRule" id="PRU00339"/>
    </source>
</evidence>
<dbReference type="Gene3D" id="1.25.40.10">
    <property type="entry name" value="Tetratricopeptide repeat domain"/>
    <property type="match status" value="2"/>
</dbReference>
<comment type="caution">
    <text evidence="3">The sequence shown here is derived from an EMBL/GenBank/DDBJ whole genome shotgun (WGS) entry which is preliminary data.</text>
</comment>
<name>A0A2B4S6U3_STYPI</name>
<feature type="repeat" description="TPR" evidence="2">
    <location>
        <begin position="256"/>
        <end position="289"/>
    </location>
</feature>
<sequence length="326" mass="36315">MAVPVDQVKALHEAGLFSSSRMLANFLFSATEHSNQDKYDLSHMVNKYQLLVYLADSLFDDEQYKRAEQFYTRALQLKKTIIKHKPKASPPLGLLSEVEVKYKMSQCYLHLKEHREATTILEGISQKQRSPKINMSLAKLYQRQGMERSAISCYKEVLRVCPLALEAVIGLLSLGVPGSEVTSLTTSSTPGMDWLGSWIKAQVLAASGKHARQHYGFASIGGSSHKKDLNHNQVFFTSEGAQALKSLETQSLRDNVELLCNAAEMFYNAGDYNNAKSFFQRAHSLDPFTVQGMDTYAFLLSQSGCSNSDGLENDVLSEAVFANSLY</sequence>
<dbReference type="GO" id="GO:0005680">
    <property type="term" value="C:anaphase-promoting complex"/>
    <property type="evidence" value="ECO:0007669"/>
    <property type="project" value="TreeGrafter"/>
</dbReference>
<dbReference type="PROSITE" id="PS50005">
    <property type="entry name" value="TPR"/>
    <property type="match status" value="1"/>
</dbReference>